<dbReference type="Proteomes" id="UP001590950">
    <property type="component" value="Unassembled WGS sequence"/>
</dbReference>
<gene>
    <name evidence="5" type="primary">EFM4</name>
    <name evidence="8" type="ORF">N7G274_004152</name>
</gene>
<dbReference type="Pfam" id="PF13847">
    <property type="entry name" value="Methyltransf_31"/>
    <property type="match status" value="1"/>
</dbReference>
<evidence type="ECO:0000313" key="9">
    <source>
        <dbReference type="Proteomes" id="UP001590950"/>
    </source>
</evidence>
<dbReference type="InterPro" id="IPR029063">
    <property type="entry name" value="SAM-dependent_MTases_sf"/>
</dbReference>
<evidence type="ECO:0000259" key="7">
    <source>
        <dbReference type="Pfam" id="PF13847"/>
    </source>
</evidence>
<dbReference type="EMBL" id="JBEFKJ010000012">
    <property type="protein sequence ID" value="KAL2043092.1"/>
    <property type="molecule type" value="Genomic_DNA"/>
</dbReference>
<reference evidence="8 9" key="1">
    <citation type="submission" date="2024-09" db="EMBL/GenBank/DDBJ databases">
        <title>Rethinking Asexuality: The Enigmatic Case of Functional Sexual Genes in Lepraria (Stereocaulaceae).</title>
        <authorList>
            <person name="Doellman M."/>
            <person name="Sun Y."/>
            <person name="Barcenas-Pena A."/>
            <person name="Lumbsch H.T."/>
            <person name="Grewe F."/>
        </authorList>
    </citation>
    <scope>NUCLEOTIDE SEQUENCE [LARGE SCALE GENOMIC DNA]</scope>
    <source>
        <strain evidence="8 9">Mercado 3170</strain>
    </source>
</reference>
<feature type="domain" description="Methyltransferase" evidence="7">
    <location>
        <begin position="71"/>
        <end position="215"/>
    </location>
</feature>
<feature type="compositionally biased region" description="Basic and acidic residues" evidence="6">
    <location>
        <begin position="11"/>
        <end position="22"/>
    </location>
</feature>
<dbReference type="Gene3D" id="3.40.50.150">
    <property type="entry name" value="Vaccinia Virus protein VP39"/>
    <property type="match status" value="1"/>
</dbReference>
<keyword evidence="1 5" id="KW-0963">Cytoplasm</keyword>
<accession>A0ABR4AB46</accession>
<dbReference type="InterPro" id="IPR026635">
    <property type="entry name" value="Efm4/METTL10"/>
</dbReference>
<evidence type="ECO:0000256" key="3">
    <source>
        <dbReference type="ARBA" id="ARBA00022679"/>
    </source>
</evidence>
<dbReference type="HAMAP" id="MF_03188">
    <property type="entry name" value="Methyltr_EFM4"/>
    <property type="match status" value="1"/>
</dbReference>
<dbReference type="SUPFAM" id="SSF53335">
    <property type="entry name" value="S-adenosyl-L-methionine-dependent methyltransferases"/>
    <property type="match status" value="1"/>
</dbReference>
<name>A0ABR4AB46_9LECA</name>
<feature type="region of interest" description="Disordered" evidence="6">
    <location>
        <begin position="1"/>
        <end position="22"/>
    </location>
</feature>
<dbReference type="PANTHER" id="PTHR12843">
    <property type="entry name" value="PROTEIN-LYSINE N-METHYLTRANSFERASE METTL10"/>
    <property type="match status" value="1"/>
</dbReference>
<evidence type="ECO:0000313" key="8">
    <source>
        <dbReference type="EMBL" id="KAL2043092.1"/>
    </source>
</evidence>
<dbReference type="PANTHER" id="PTHR12843:SF5">
    <property type="entry name" value="EEF1A LYSINE METHYLTRANSFERASE 2"/>
    <property type="match status" value="1"/>
</dbReference>
<protein>
    <recommendedName>
        <fullName evidence="5">Protein-lysine N-methyltransferase EFM4</fullName>
        <ecNumber evidence="5">2.1.1.-</ecNumber>
    </recommendedName>
    <alternativeName>
        <fullName evidence="5">Elongation factor methyltransferase 4</fullName>
    </alternativeName>
</protein>
<comment type="similarity">
    <text evidence="5">Belongs to the class I-like SAM-binding methyltransferase superfamily. EFM4 family.</text>
</comment>
<keyword evidence="9" id="KW-1185">Reference proteome</keyword>
<evidence type="ECO:0000256" key="6">
    <source>
        <dbReference type="SAM" id="MobiDB-lite"/>
    </source>
</evidence>
<dbReference type="InterPro" id="IPR025714">
    <property type="entry name" value="Methyltranfer_dom"/>
</dbReference>
<comment type="subcellular location">
    <subcellularLocation>
        <location evidence="5">Cytoplasm</location>
    </subcellularLocation>
</comment>
<comment type="function">
    <text evidence="5">S-adenosyl-L-methionine-dependent protein-lysine N-methyltransferase that mono- and dimethylates elongation factor 1-alpha at 'Lys-316'. May play a role in intracellular transport.</text>
</comment>
<keyword evidence="2 5" id="KW-0489">Methyltransferase</keyword>
<comment type="caution">
    <text evidence="8">The sequence shown here is derived from an EMBL/GenBank/DDBJ whole genome shotgun (WGS) entry which is preliminary data.</text>
</comment>
<keyword evidence="3 5" id="KW-0808">Transferase</keyword>
<proteinExistence type="inferred from homology"/>
<evidence type="ECO:0000256" key="5">
    <source>
        <dbReference type="HAMAP-Rule" id="MF_03188"/>
    </source>
</evidence>
<evidence type="ECO:0000256" key="1">
    <source>
        <dbReference type="ARBA" id="ARBA00022490"/>
    </source>
</evidence>
<dbReference type="EC" id="2.1.1.-" evidence="5"/>
<evidence type="ECO:0000256" key="4">
    <source>
        <dbReference type="ARBA" id="ARBA00022691"/>
    </source>
</evidence>
<organism evidence="8 9">
    <name type="scientific">Stereocaulon virgatum</name>
    <dbReference type="NCBI Taxonomy" id="373712"/>
    <lineage>
        <taxon>Eukaryota</taxon>
        <taxon>Fungi</taxon>
        <taxon>Dikarya</taxon>
        <taxon>Ascomycota</taxon>
        <taxon>Pezizomycotina</taxon>
        <taxon>Lecanoromycetes</taxon>
        <taxon>OSLEUM clade</taxon>
        <taxon>Lecanoromycetidae</taxon>
        <taxon>Lecanorales</taxon>
        <taxon>Lecanorineae</taxon>
        <taxon>Stereocaulaceae</taxon>
        <taxon>Stereocaulon</taxon>
    </lineage>
</organism>
<keyword evidence="5" id="KW-0813">Transport</keyword>
<keyword evidence="4 5" id="KW-0949">S-adenosyl-L-methionine</keyword>
<evidence type="ECO:0000256" key="2">
    <source>
        <dbReference type="ARBA" id="ARBA00022603"/>
    </source>
</evidence>
<dbReference type="CDD" id="cd02440">
    <property type="entry name" value="AdoMet_MTases"/>
    <property type="match status" value="1"/>
</dbReference>
<sequence length="250" mass="27957">MATAVSMDPQKPAHLEPSELGTREYWDQTYSTDLSTHASTPSHEGHTWFSDVNASQKILKYLTSTSLGLDKEATTFLDLGTGNGEMLFLLRDEGGFTNRLIGVDYSRSSVELCKKLSQQKGLALRPSLDEQNSIDFILWDILHSKPRPEWVEGFDVVLDKGTFDAVSLSGEVDELQRRVVEGYARRVEGLVKKGGLVVVTSCNWTEEELKNWFCGEESTLEVYGRVNYPVFKFGGHTGQSVCSICFKKKS</sequence>